<comment type="caution">
    <text evidence="1">The sequence shown here is derived from an EMBL/GenBank/DDBJ whole genome shotgun (WGS) entry which is preliminary data.</text>
</comment>
<proteinExistence type="predicted"/>
<sequence length="89" mass="9897">MEVLPQPPRACGQQGDGLGIKLILKYPMESWKGIFRISTLHQEGRSVKFATVSHELRKGKEETLQPCMCHPAPLPAHSSPCIQDKCELS</sequence>
<accession>A0A1V4JKU8</accession>
<dbReference type="Proteomes" id="UP000190648">
    <property type="component" value="Unassembled WGS sequence"/>
</dbReference>
<name>A0A1V4JKU8_PATFA</name>
<dbReference type="AlphaFoldDB" id="A0A1V4JKU8"/>
<gene>
    <name evidence="1" type="ORF">AV530_005242</name>
</gene>
<reference evidence="1 2" key="1">
    <citation type="submission" date="2016-02" db="EMBL/GenBank/DDBJ databases">
        <title>Band-tailed pigeon sequencing and assembly.</title>
        <authorList>
            <person name="Soares A.E."/>
            <person name="Novak B.J."/>
            <person name="Rice E.S."/>
            <person name="O'Connell B."/>
            <person name="Chang D."/>
            <person name="Weber S."/>
            <person name="Shapiro B."/>
        </authorList>
    </citation>
    <scope>NUCLEOTIDE SEQUENCE [LARGE SCALE GENOMIC DNA]</scope>
    <source>
        <strain evidence="1">BTP2013</strain>
        <tissue evidence="1">Blood</tissue>
    </source>
</reference>
<evidence type="ECO:0000313" key="2">
    <source>
        <dbReference type="Proteomes" id="UP000190648"/>
    </source>
</evidence>
<organism evidence="1 2">
    <name type="scientific">Patagioenas fasciata monilis</name>
    <dbReference type="NCBI Taxonomy" id="372326"/>
    <lineage>
        <taxon>Eukaryota</taxon>
        <taxon>Metazoa</taxon>
        <taxon>Chordata</taxon>
        <taxon>Craniata</taxon>
        <taxon>Vertebrata</taxon>
        <taxon>Euteleostomi</taxon>
        <taxon>Archelosauria</taxon>
        <taxon>Archosauria</taxon>
        <taxon>Dinosauria</taxon>
        <taxon>Saurischia</taxon>
        <taxon>Theropoda</taxon>
        <taxon>Coelurosauria</taxon>
        <taxon>Aves</taxon>
        <taxon>Neognathae</taxon>
        <taxon>Neoaves</taxon>
        <taxon>Columbimorphae</taxon>
        <taxon>Columbiformes</taxon>
        <taxon>Columbidae</taxon>
        <taxon>Patagioenas</taxon>
    </lineage>
</organism>
<evidence type="ECO:0000313" key="1">
    <source>
        <dbReference type="EMBL" id="OPJ72724.1"/>
    </source>
</evidence>
<keyword evidence="2" id="KW-1185">Reference proteome</keyword>
<dbReference type="EMBL" id="LSYS01006902">
    <property type="protein sequence ID" value="OPJ72724.1"/>
    <property type="molecule type" value="Genomic_DNA"/>
</dbReference>
<protein>
    <submittedName>
        <fullName evidence="1">Uncharacterized protein</fullName>
    </submittedName>
</protein>